<organism evidence="2 3">
    <name type="scientific">Paramecium octaurelia</name>
    <dbReference type="NCBI Taxonomy" id="43137"/>
    <lineage>
        <taxon>Eukaryota</taxon>
        <taxon>Sar</taxon>
        <taxon>Alveolata</taxon>
        <taxon>Ciliophora</taxon>
        <taxon>Intramacronucleata</taxon>
        <taxon>Oligohymenophorea</taxon>
        <taxon>Peniculida</taxon>
        <taxon>Parameciidae</taxon>
        <taxon>Paramecium</taxon>
    </lineage>
</organism>
<dbReference type="Proteomes" id="UP000683925">
    <property type="component" value="Unassembled WGS sequence"/>
</dbReference>
<keyword evidence="1" id="KW-0175">Coiled coil</keyword>
<dbReference type="AlphaFoldDB" id="A0A8S1Y0W0"/>
<sequence>MDSKCKRTLGLMQNISKPSFVYESALKEHREVEERIKMETDTLKANQELNTQLVGVNKKNSQIQNASPAQSLKFDFDLKPDSIHNDQILFPSLQIWGTLGEEFTEFQKYDNDSQPEEIPKIKTVFMEAE</sequence>
<evidence type="ECO:0000313" key="3">
    <source>
        <dbReference type="Proteomes" id="UP000683925"/>
    </source>
</evidence>
<evidence type="ECO:0000256" key="1">
    <source>
        <dbReference type="SAM" id="Coils"/>
    </source>
</evidence>
<dbReference type="EMBL" id="CAJJDP010000141">
    <property type="protein sequence ID" value="CAD8207356.1"/>
    <property type="molecule type" value="Genomic_DNA"/>
</dbReference>
<evidence type="ECO:0000313" key="2">
    <source>
        <dbReference type="EMBL" id="CAD8207356.1"/>
    </source>
</evidence>
<reference evidence="2" key="1">
    <citation type="submission" date="2021-01" db="EMBL/GenBank/DDBJ databases">
        <authorList>
            <consortium name="Genoscope - CEA"/>
            <person name="William W."/>
        </authorList>
    </citation>
    <scope>NUCLEOTIDE SEQUENCE</scope>
</reference>
<proteinExistence type="predicted"/>
<gene>
    <name evidence="2" type="ORF">POCTA_138.1.T1400190</name>
</gene>
<dbReference type="OrthoDB" id="10508702at2759"/>
<protein>
    <submittedName>
        <fullName evidence="2">Uncharacterized protein</fullName>
    </submittedName>
</protein>
<keyword evidence="3" id="KW-1185">Reference proteome</keyword>
<accession>A0A8S1Y0W0</accession>
<feature type="coiled-coil region" evidence="1">
    <location>
        <begin position="22"/>
        <end position="66"/>
    </location>
</feature>
<comment type="caution">
    <text evidence="2">The sequence shown here is derived from an EMBL/GenBank/DDBJ whole genome shotgun (WGS) entry which is preliminary data.</text>
</comment>
<name>A0A8S1Y0W0_PAROT</name>